<dbReference type="GO" id="GO:0042144">
    <property type="term" value="P:vacuole fusion, non-autophagic"/>
    <property type="evidence" value="ECO:0007669"/>
    <property type="project" value="TreeGrafter"/>
</dbReference>
<dbReference type="Gene3D" id="3.30.70.80">
    <property type="entry name" value="Peptidase S8 propeptide/proteinase inhibitor I9"/>
    <property type="match status" value="1"/>
</dbReference>
<evidence type="ECO:0000256" key="1">
    <source>
        <dbReference type="ARBA" id="ARBA00038069"/>
    </source>
</evidence>
<dbReference type="AlphaFoldDB" id="A0A9P4JTC9"/>
<dbReference type="SUPFAM" id="SSF54897">
    <property type="entry name" value="Protease propeptides/inhibitors"/>
    <property type="match status" value="1"/>
</dbReference>
<dbReference type="OrthoDB" id="3888684at2759"/>
<dbReference type="InterPro" id="IPR052471">
    <property type="entry name" value="PBI_I9"/>
</dbReference>
<dbReference type="GO" id="GO:0004866">
    <property type="term" value="F:endopeptidase inhibitor activity"/>
    <property type="evidence" value="ECO:0007669"/>
    <property type="project" value="UniProtKB-ARBA"/>
</dbReference>
<dbReference type="Proteomes" id="UP000799536">
    <property type="component" value="Unassembled WGS sequence"/>
</dbReference>
<sequence length="86" mass="9010">MAAAPMKSVIISYPNETPDSIVEDAMRAIKDAGGQITHTYNIIKGFACTAPQLALESVQSLSAKYTALIEEDGVVHTQGGKSGMGI</sequence>
<evidence type="ECO:0000313" key="2">
    <source>
        <dbReference type="EMBL" id="KAF2205398.1"/>
    </source>
</evidence>
<dbReference type="PANTHER" id="PTHR28288">
    <property type="entry name" value="PROTEASE B INHIBITOR 2"/>
    <property type="match status" value="1"/>
</dbReference>
<gene>
    <name evidence="2" type="ORF">GQ43DRAFT_468169</name>
</gene>
<dbReference type="PANTHER" id="PTHR28288:SF1">
    <property type="entry name" value="INHIBITOR I9 DOMAIN-CONTAINING PROTEIN"/>
    <property type="match status" value="1"/>
</dbReference>
<reference evidence="2" key="1">
    <citation type="journal article" date="2020" name="Stud. Mycol.">
        <title>101 Dothideomycetes genomes: a test case for predicting lifestyles and emergence of pathogens.</title>
        <authorList>
            <person name="Haridas S."/>
            <person name="Albert R."/>
            <person name="Binder M."/>
            <person name="Bloem J."/>
            <person name="Labutti K."/>
            <person name="Salamov A."/>
            <person name="Andreopoulos B."/>
            <person name="Baker S."/>
            <person name="Barry K."/>
            <person name="Bills G."/>
            <person name="Bluhm B."/>
            <person name="Cannon C."/>
            <person name="Castanera R."/>
            <person name="Culley D."/>
            <person name="Daum C."/>
            <person name="Ezra D."/>
            <person name="Gonzalez J."/>
            <person name="Henrissat B."/>
            <person name="Kuo A."/>
            <person name="Liang C."/>
            <person name="Lipzen A."/>
            <person name="Lutzoni F."/>
            <person name="Magnuson J."/>
            <person name="Mondo S."/>
            <person name="Nolan M."/>
            <person name="Ohm R."/>
            <person name="Pangilinan J."/>
            <person name="Park H.-J."/>
            <person name="Ramirez L."/>
            <person name="Alfaro M."/>
            <person name="Sun H."/>
            <person name="Tritt A."/>
            <person name="Yoshinaga Y."/>
            <person name="Zwiers L.-H."/>
            <person name="Turgeon B."/>
            <person name="Goodwin S."/>
            <person name="Spatafora J."/>
            <person name="Crous P."/>
            <person name="Grigoriev I."/>
        </authorList>
    </citation>
    <scope>NUCLEOTIDE SEQUENCE</scope>
    <source>
        <strain evidence="2">ATCC 74209</strain>
    </source>
</reference>
<comment type="similarity">
    <text evidence="1">Belongs to the protease inhibitor I9 family.</text>
</comment>
<dbReference type="EMBL" id="ML993856">
    <property type="protein sequence ID" value="KAF2205398.1"/>
    <property type="molecule type" value="Genomic_DNA"/>
</dbReference>
<evidence type="ECO:0000313" key="3">
    <source>
        <dbReference type="Proteomes" id="UP000799536"/>
    </source>
</evidence>
<dbReference type="FunFam" id="3.30.70.80:FF:000005">
    <property type="entry name" value="Proteinase inhibitor I2B"/>
    <property type="match status" value="1"/>
</dbReference>
<organism evidence="2 3">
    <name type="scientific">Delitschia confertaspora ATCC 74209</name>
    <dbReference type="NCBI Taxonomy" id="1513339"/>
    <lineage>
        <taxon>Eukaryota</taxon>
        <taxon>Fungi</taxon>
        <taxon>Dikarya</taxon>
        <taxon>Ascomycota</taxon>
        <taxon>Pezizomycotina</taxon>
        <taxon>Dothideomycetes</taxon>
        <taxon>Pleosporomycetidae</taxon>
        <taxon>Pleosporales</taxon>
        <taxon>Delitschiaceae</taxon>
        <taxon>Delitschia</taxon>
    </lineage>
</organism>
<proteinExistence type="inferred from homology"/>
<keyword evidence="3" id="KW-1185">Reference proteome</keyword>
<accession>A0A9P4JTC9</accession>
<dbReference type="InterPro" id="IPR037045">
    <property type="entry name" value="S8pro/Inhibitor_I9_sf"/>
</dbReference>
<name>A0A9P4JTC9_9PLEO</name>
<protein>
    <submittedName>
        <fullName evidence="2">Uncharacterized protein</fullName>
    </submittedName>
</protein>
<comment type="caution">
    <text evidence="2">The sequence shown here is derived from an EMBL/GenBank/DDBJ whole genome shotgun (WGS) entry which is preliminary data.</text>
</comment>